<evidence type="ECO:0000256" key="2">
    <source>
        <dbReference type="PROSITE-ProRule" id="PRU00023"/>
    </source>
</evidence>
<dbReference type="PANTHER" id="PTHR24179:SF29">
    <property type="entry name" value="LD46604P"/>
    <property type="match status" value="1"/>
</dbReference>
<dbReference type="PRINTS" id="PR01415">
    <property type="entry name" value="ANKYRIN"/>
</dbReference>
<feature type="region of interest" description="Disordered" evidence="3">
    <location>
        <begin position="564"/>
        <end position="599"/>
    </location>
</feature>
<dbReference type="SMART" id="SM00248">
    <property type="entry name" value="ANK"/>
    <property type="match status" value="5"/>
</dbReference>
<feature type="compositionally biased region" description="Polar residues" evidence="3">
    <location>
        <begin position="586"/>
        <end position="599"/>
    </location>
</feature>
<feature type="region of interest" description="Disordered" evidence="3">
    <location>
        <begin position="1"/>
        <end position="64"/>
    </location>
</feature>
<evidence type="ECO:0000256" key="1">
    <source>
        <dbReference type="ARBA" id="ARBA00022737"/>
    </source>
</evidence>
<feature type="compositionally biased region" description="Basic residues" evidence="3">
    <location>
        <begin position="48"/>
        <end position="64"/>
    </location>
</feature>
<feature type="region of interest" description="Disordered" evidence="3">
    <location>
        <begin position="408"/>
        <end position="539"/>
    </location>
</feature>
<dbReference type="STRING" id="400727.A0A2T7NHS1"/>
<dbReference type="PANTHER" id="PTHR24179">
    <property type="entry name" value="PROTEIN PHOSPHATASE 1 REGULATORY SUBUNIT 12"/>
    <property type="match status" value="1"/>
</dbReference>
<feature type="repeat" description="ANK" evidence="2">
    <location>
        <begin position="71"/>
        <end position="103"/>
    </location>
</feature>
<gene>
    <name evidence="4" type="ORF">C0Q70_18850</name>
</gene>
<dbReference type="InterPro" id="IPR002110">
    <property type="entry name" value="Ankyrin_rpt"/>
</dbReference>
<sequence>MEHYELVQEMPSVERMSTQDRLKHARKRRSQQLKKWTQYERQLEKESTKKKKHQNQQIKQQKKPNRNVRFVGNIALLEATARNDINEVKKLLESGVNPNVTNEDGLTALHQCCIDNTEEMMKLLLEYKANVNACDSEMWTPLHAAATCGHVVLCRHLIEHGAELLAVNADGNMPYDICEDEVTLDYIETEMAKRGITQEQIDETRLVTERKMLADLKELVAQGGNLDLVDGSGATMLHIAAANGYVEVAEFLLDNHVAVDIEDNESWQPIHAASYWAQQEILEMLVENGADLDAKTKNGETPFDLCEEPDLKQKILDMKDEIETNRAKRQQRMGSSRKHRVSSRNASVRRSSMRGDKSQLFKKEHKEEALHFGLVLMQDEDLSPEADDHENLPVTDLDEVTVVVKNKDEKRQQSSSASDKQPAPHSVTNITVGKPQPKPRSGVTLNQSSDSLSKATGSQAKATMEGQRISPNSSPALSDRNRRKMNADADSCTESHHELAGNLSGPKESQNQSISPPLPLQTGNTARHPSSNTLLDLKKNRSNSRENLLDTQVQNMFLESVQAPRRSNNTSAVGKAMPGEDKTKNGHNNNNAPSQGYTYSTADGQLRRYVAPNNAPVVGEEEKQKCCVIL</sequence>
<dbReference type="PROSITE" id="PS50297">
    <property type="entry name" value="ANK_REP_REGION"/>
    <property type="match status" value="4"/>
</dbReference>
<dbReference type="FunFam" id="1.25.40.20:FF:000198">
    <property type="entry name" value="Myosin binding subunit, isoform P"/>
    <property type="match status" value="1"/>
</dbReference>
<name>A0A2T7NHS1_POMCA</name>
<proteinExistence type="predicted"/>
<dbReference type="GO" id="GO:0005737">
    <property type="term" value="C:cytoplasm"/>
    <property type="evidence" value="ECO:0007669"/>
    <property type="project" value="TreeGrafter"/>
</dbReference>
<feature type="compositionally biased region" description="Basic residues" evidence="3">
    <location>
        <begin position="23"/>
        <end position="32"/>
    </location>
</feature>
<feature type="compositionally biased region" description="Basic residues" evidence="3">
    <location>
        <begin position="327"/>
        <end position="342"/>
    </location>
</feature>
<dbReference type="PROSITE" id="PS50088">
    <property type="entry name" value="ANK_REPEAT"/>
    <property type="match status" value="5"/>
</dbReference>
<reference evidence="4 5" key="1">
    <citation type="submission" date="2018-04" db="EMBL/GenBank/DDBJ databases">
        <title>The genome of golden apple snail Pomacea canaliculata provides insight into stress tolerance and invasive adaptation.</title>
        <authorList>
            <person name="Liu C."/>
            <person name="Liu B."/>
            <person name="Ren Y."/>
            <person name="Zhang Y."/>
            <person name="Wang H."/>
            <person name="Li S."/>
            <person name="Jiang F."/>
            <person name="Yin L."/>
            <person name="Zhang G."/>
            <person name="Qian W."/>
            <person name="Fan W."/>
        </authorList>
    </citation>
    <scope>NUCLEOTIDE SEQUENCE [LARGE SCALE GENOMIC DNA]</scope>
    <source>
        <strain evidence="4">SZHN2017</strain>
        <tissue evidence="4">Muscle</tissue>
    </source>
</reference>
<keyword evidence="2" id="KW-0040">ANK repeat</keyword>
<dbReference type="Pfam" id="PF12796">
    <property type="entry name" value="Ank_2"/>
    <property type="match status" value="2"/>
</dbReference>
<evidence type="ECO:0000313" key="5">
    <source>
        <dbReference type="Proteomes" id="UP000245119"/>
    </source>
</evidence>
<dbReference type="InterPro" id="IPR036770">
    <property type="entry name" value="Ankyrin_rpt-contain_sf"/>
</dbReference>
<dbReference type="AlphaFoldDB" id="A0A2T7NHS1"/>
<feature type="region of interest" description="Disordered" evidence="3">
    <location>
        <begin position="327"/>
        <end position="361"/>
    </location>
</feature>
<dbReference type="GO" id="GO:0004857">
    <property type="term" value="F:enzyme inhibitor activity"/>
    <property type="evidence" value="ECO:0007669"/>
    <property type="project" value="TreeGrafter"/>
</dbReference>
<feature type="compositionally biased region" description="Polar residues" evidence="3">
    <location>
        <begin position="443"/>
        <end position="461"/>
    </location>
</feature>
<keyword evidence="5" id="KW-1185">Reference proteome</keyword>
<dbReference type="GO" id="GO:0017020">
    <property type="term" value="F:myosin phosphatase regulator activity"/>
    <property type="evidence" value="ECO:0007669"/>
    <property type="project" value="TreeGrafter"/>
</dbReference>
<dbReference type="EMBL" id="PZQS01000012">
    <property type="protein sequence ID" value="PVD20692.1"/>
    <property type="molecule type" value="Genomic_DNA"/>
</dbReference>
<feature type="compositionally biased region" description="Polar residues" evidence="3">
    <location>
        <begin position="507"/>
        <end position="534"/>
    </location>
</feature>
<dbReference type="Gene3D" id="1.25.40.20">
    <property type="entry name" value="Ankyrin repeat-containing domain"/>
    <property type="match status" value="2"/>
</dbReference>
<dbReference type="InterPro" id="IPR051226">
    <property type="entry name" value="PP1_Regulatory_Subunit"/>
</dbReference>
<accession>A0A2T7NHS1</accession>
<evidence type="ECO:0000256" key="3">
    <source>
        <dbReference type="SAM" id="MobiDB-lite"/>
    </source>
</evidence>
<feature type="compositionally biased region" description="Basic and acidic residues" evidence="3">
    <location>
        <begin position="37"/>
        <end position="47"/>
    </location>
</feature>
<dbReference type="SUPFAM" id="SSF48403">
    <property type="entry name" value="Ankyrin repeat"/>
    <property type="match status" value="1"/>
</dbReference>
<feature type="repeat" description="ANK" evidence="2">
    <location>
        <begin position="137"/>
        <end position="169"/>
    </location>
</feature>
<feature type="repeat" description="ANK" evidence="2">
    <location>
        <begin position="104"/>
        <end position="136"/>
    </location>
</feature>
<dbReference type="Proteomes" id="UP000245119">
    <property type="component" value="Linkage Group LG12"/>
</dbReference>
<keyword evidence="1" id="KW-0677">Repeat</keyword>
<evidence type="ECO:0000313" key="4">
    <source>
        <dbReference type="EMBL" id="PVD20692.1"/>
    </source>
</evidence>
<protein>
    <submittedName>
        <fullName evidence="4">Uncharacterized protein</fullName>
    </submittedName>
</protein>
<feature type="repeat" description="ANK" evidence="2">
    <location>
        <begin position="265"/>
        <end position="297"/>
    </location>
</feature>
<comment type="caution">
    <text evidence="4">The sequence shown here is derived from an EMBL/GenBank/DDBJ whole genome shotgun (WGS) entry which is preliminary data.</text>
</comment>
<feature type="repeat" description="ANK" evidence="2">
    <location>
        <begin position="232"/>
        <end position="264"/>
    </location>
</feature>
<organism evidence="4 5">
    <name type="scientific">Pomacea canaliculata</name>
    <name type="common">Golden apple snail</name>
    <dbReference type="NCBI Taxonomy" id="400727"/>
    <lineage>
        <taxon>Eukaryota</taxon>
        <taxon>Metazoa</taxon>
        <taxon>Spiralia</taxon>
        <taxon>Lophotrochozoa</taxon>
        <taxon>Mollusca</taxon>
        <taxon>Gastropoda</taxon>
        <taxon>Caenogastropoda</taxon>
        <taxon>Architaenioglossa</taxon>
        <taxon>Ampullarioidea</taxon>
        <taxon>Ampullariidae</taxon>
        <taxon>Pomacea</taxon>
    </lineage>
</organism>
<dbReference type="OrthoDB" id="19014at2759"/>